<keyword evidence="1" id="KW-1133">Transmembrane helix</keyword>
<proteinExistence type="predicted"/>
<name>A0A2R7YZ60_9ACTN</name>
<gene>
    <name evidence="3" type="ORF">C7S10_06235</name>
</gene>
<evidence type="ECO:0000313" key="4">
    <source>
        <dbReference type="Proteomes" id="UP000244867"/>
    </source>
</evidence>
<evidence type="ECO:0000259" key="2">
    <source>
        <dbReference type="Pfam" id="PF14258"/>
    </source>
</evidence>
<dbReference type="EMBL" id="PYXZ01000002">
    <property type="protein sequence ID" value="PUA81667.1"/>
    <property type="molecule type" value="Genomic_DNA"/>
</dbReference>
<protein>
    <recommendedName>
        <fullName evidence="2">DUF4350 domain-containing protein</fullName>
    </recommendedName>
</protein>
<accession>A0A2R7YZ60</accession>
<dbReference type="RefSeq" id="WP_108343558.1">
    <property type="nucleotide sequence ID" value="NZ_PYXZ01000002.1"/>
</dbReference>
<sequence>MNAWLRRNRSLLVIGLGTLLALVVAVMLSGGPRTSAPHDPENPGASGARAVAQVLEDEGVEVDVVRSADALEQRAPDADTTVVVTSPDNLGRSTARRLLTATDDSTVVVVDAGQGAIDALGIDADAAYASFEGAQTGDCADTGLGDLSELRIEVDAAASYATTAGCFPGAAGWALASAGPDLALLGAAAILENDQVLRADNAAVALRLLGQHTRVVWYVPSLDDLVGDDGVGLASLLPPWLVPGLWLLGLAMVAVIWWRGRRLGPLAVEPLPVAVRSLETTEARGRLYRSVSARAHAAASLRRSTRAELAAHLRVPAAEVAVLVRDVSARLDRPATDIDALIGEQAPEPATDDELIRLAAALAELDREVRRT</sequence>
<dbReference type="InterPro" id="IPR025646">
    <property type="entry name" value="DUF4350"/>
</dbReference>
<organism evidence="3 4">
    <name type="scientific">Nocardioides currus</name>
    <dbReference type="NCBI Taxonomy" id="2133958"/>
    <lineage>
        <taxon>Bacteria</taxon>
        <taxon>Bacillati</taxon>
        <taxon>Actinomycetota</taxon>
        <taxon>Actinomycetes</taxon>
        <taxon>Propionibacteriales</taxon>
        <taxon>Nocardioidaceae</taxon>
        <taxon>Nocardioides</taxon>
    </lineage>
</organism>
<feature type="transmembrane region" description="Helical" evidence="1">
    <location>
        <begin position="240"/>
        <end position="258"/>
    </location>
</feature>
<comment type="caution">
    <text evidence="3">The sequence shown here is derived from an EMBL/GenBank/DDBJ whole genome shotgun (WGS) entry which is preliminary data.</text>
</comment>
<feature type="domain" description="DUF4350" evidence="2">
    <location>
        <begin position="40"/>
        <end position="209"/>
    </location>
</feature>
<dbReference type="Proteomes" id="UP000244867">
    <property type="component" value="Unassembled WGS sequence"/>
</dbReference>
<dbReference type="AlphaFoldDB" id="A0A2R7YZ60"/>
<keyword evidence="1" id="KW-0472">Membrane</keyword>
<evidence type="ECO:0000256" key="1">
    <source>
        <dbReference type="SAM" id="Phobius"/>
    </source>
</evidence>
<evidence type="ECO:0000313" key="3">
    <source>
        <dbReference type="EMBL" id="PUA81667.1"/>
    </source>
</evidence>
<dbReference type="OrthoDB" id="5241668at2"/>
<keyword evidence="1" id="KW-0812">Transmembrane</keyword>
<dbReference type="Pfam" id="PF14258">
    <property type="entry name" value="DUF4350"/>
    <property type="match status" value="1"/>
</dbReference>
<reference evidence="3 4" key="1">
    <citation type="submission" date="2018-03" db="EMBL/GenBank/DDBJ databases">
        <authorList>
            <person name="Keele B.F."/>
        </authorList>
    </citation>
    <scope>NUCLEOTIDE SEQUENCE [LARGE SCALE GENOMIC DNA]</scope>
    <source>
        <strain evidence="3 4">IB-3</strain>
    </source>
</reference>
<keyword evidence="4" id="KW-1185">Reference proteome</keyword>